<dbReference type="Gramene" id="Jr12_08510_p1">
    <property type="protein sequence ID" value="cds.Jr12_08510_p1"/>
    <property type="gene ID" value="Jr12_08510"/>
</dbReference>
<dbReference type="OrthoDB" id="1740536at2759"/>
<evidence type="ECO:0000313" key="3">
    <source>
        <dbReference type="RefSeq" id="XP_018858777.1"/>
    </source>
</evidence>
<organism evidence="2 3">
    <name type="scientific">Juglans regia</name>
    <name type="common">English walnut</name>
    <dbReference type="NCBI Taxonomy" id="51240"/>
    <lineage>
        <taxon>Eukaryota</taxon>
        <taxon>Viridiplantae</taxon>
        <taxon>Streptophyta</taxon>
        <taxon>Embryophyta</taxon>
        <taxon>Tracheophyta</taxon>
        <taxon>Spermatophyta</taxon>
        <taxon>Magnoliopsida</taxon>
        <taxon>eudicotyledons</taxon>
        <taxon>Gunneridae</taxon>
        <taxon>Pentapetalae</taxon>
        <taxon>rosids</taxon>
        <taxon>fabids</taxon>
        <taxon>Fagales</taxon>
        <taxon>Juglandaceae</taxon>
        <taxon>Juglans</taxon>
    </lineage>
</organism>
<evidence type="ECO:0000256" key="1">
    <source>
        <dbReference type="SAM" id="MobiDB-lite"/>
    </source>
</evidence>
<dbReference type="RefSeq" id="XP_018858777.1">
    <property type="nucleotide sequence ID" value="XM_019003232.1"/>
</dbReference>
<reference evidence="3" key="1">
    <citation type="submission" date="2025-08" db="UniProtKB">
        <authorList>
            <consortium name="RefSeq"/>
        </authorList>
    </citation>
    <scope>IDENTIFICATION</scope>
    <source>
        <tissue evidence="3">Leaves</tissue>
    </source>
</reference>
<feature type="compositionally biased region" description="Basic and acidic residues" evidence="1">
    <location>
        <begin position="171"/>
        <end position="196"/>
    </location>
</feature>
<feature type="compositionally biased region" description="Polar residues" evidence="1">
    <location>
        <begin position="197"/>
        <end position="211"/>
    </location>
</feature>
<proteinExistence type="predicted"/>
<dbReference type="Pfam" id="PF03732">
    <property type="entry name" value="Retrotrans_gag"/>
    <property type="match status" value="1"/>
</dbReference>
<name>A0A2I4HRK8_JUGRE</name>
<dbReference type="KEGG" id="jre:109020710"/>
<keyword evidence="2" id="KW-1185">Reference proteome</keyword>
<sequence length="262" mass="30597">MYDGSRDLVDHLENFKAHMTVYGFPREVDCRPFPLTLKGIARGWFGTLRLSLIKSFEELAKMFLTQFMASKRCRRPTAYLLTIKQWEEESLKAYLTIFNKERLTTDDQDEKIMLAALLGGIWPRGPFMTTLARRTPLTLRKFMDRANDFVNVEDMLQALLELRKREMKFEVKNSSSVRDKKGGTGHQDGRQERHSTQQDQGPRLIQNNLNVQEKEGTSRKEAHPSRRGQHFCRYHQSDTHWTKDCTTIKKKVTELVESGKLK</sequence>
<protein>
    <submittedName>
        <fullName evidence="3">Uncharacterized protein LOC109020710</fullName>
    </submittedName>
</protein>
<evidence type="ECO:0000313" key="2">
    <source>
        <dbReference type="Proteomes" id="UP000235220"/>
    </source>
</evidence>
<dbReference type="Proteomes" id="UP000235220">
    <property type="component" value="Chromosome 12"/>
</dbReference>
<dbReference type="GeneID" id="109020710"/>
<accession>A0A2I4HRK8</accession>
<dbReference type="AlphaFoldDB" id="A0A2I4HRK8"/>
<feature type="compositionally biased region" description="Basic and acidic residues" evidence="1">
    <location>
        <begin position="212"/>
        <end position="224"/>
    </location>
</feature>
<dbReference type="PANTHER" id="PTHR33223:SF10">
    <property type="entry name" value="AMINOTRANSFERASE-LIKE PLANT MOBILE DOMAIN-CONTAINING PROTEIN"/>
    <property type="match status" value="1"/>
</dbReference>
<dbReference type="InterPro" id="IPR005162">
    <property type="entry name" value="Retrotrans_gag_dom"/>
</dbReference>
<gene>
    <name evidence="3" type="primary">LOC109020710</name>
</gene>
<dbReference type="PANTHER" id="PTHR33223">
    <property type="entry name" value="CCHC-TYPE DOMAIN-CONTAINING PROTEIN"/>
    <property type="match status" value="1"/>
</dbReference>
<feature type="region of interest" description="Disordered" evidence="1">
    <location>
        <begin position="171"/>
        <end position="229"/>
    </location>
</feature>